<accession>A0ABW5DJ29</accession>
<dbReference type="EMBL" id="JBHUIR010000045">
    <property type="protein sequence ID" value="MFD2260523.1"/>
    <property type="molecule type" value="Genomic_DNA"/>
</dbReference>
<protein>
    <recommendedName>
        <fullName evidence="3">Ribbon-helix-helix protein CopG domain-containing protein</fullName>
    </recommendedName>
</protein>
<gene>
    <name evidence="1" type="ORF">ACFSMZ_12210</name>
</gene>
<evidence type="ECO:0000313" key="1">
    <source>
        <dbReference type="EMBL" id="MFD2260523.1"/>
    </source>
</evidence>
<name>A0ABW5DJ29_9HYPH</name>
<sequence length="184" mass="20988">MARPKLGDSETERLHIKITADEIQRIDDWRYANRVPSRSDAVRRLVHVGLLTAQALPEIIAKCAIGLDRLAKAIDRPQEIKQRQSSLDSADFHRLVASELYDEINYSFNECLDGYEELMRLVAAIGPLMVNMPYEEAQELSQSISVDSDGAGSRAIREMLEPRRKIWNEHIRKLYPPDNLDGES</sequence>
<comment type="caution">
    <text evidence="1">The sequence shown here is derived from an EMBL/GenBank/DDBJ whole genome shotgun (WGS) entry which is preliminary data.</text>
</comment>
<evidence type="ECO:0000313" key="2">
    <source>
        <dbReference type="Proteomes" id="UP001597373"/>
    </source>
</evidence>
<keyword evidence="2" id="KW-1185">Reference proteome</keyword>
<proteinExistence type="predicted"/>
<evidence type="ECO:0008006" key="3">
    <source>
        <dbReference type="Google" id="ProtNLM"/>
    </source>
</evidence>
<dbReference type="Proteomes" id="UP001597373">
    <property type="component" value="Unassembled WGS sequence"/>
</dbReference>
<dbReference type="RefSeq" id="WP_345099543.1">
    <property type="nucleotide sequence ID" value="NZ_BAABGS010000065.1"/>
</dbReference>
<organism evidence="1 2">
    <name type="scientific">Chelativorans composti</name>
    <dbReference type="NCBI Taxonomy" id="768533"/>
    <lineage>
        <taxon>Bacteria</taxon>
        <taxon>Pseudomonadati</taxon>
        <taxon>Pseudomonadota</taxon>
        <taxon>Alphaproteobacteria</taxon>
        <taxon>Hyphomicrobiales</taxon>
        <taxon>Phyllobacteriaceae</taxon>
        <taxon>Chelativorans</taxon>
    </lineage>
</organism>
<reference evidence="2" key="1">
    <citation type="journal article" date="2019" name="Int. J. Syst. Evol. Microbiol.">
        <title>The Global Catalogue of Microorganisms (GCM) 10K type strain sequencing project: providing services to taxonomists for standard genome sequencing and annotation.</title>
        <authorList>
            <consortium name="The Broad Institute Genomics Platform"/>
            <consortium name="The Broad Institute Genome Sequencing Center for Infectious Disease"/>
            <person name="Wu L."/>
            <person name="Ma J."/>
        </authorList>
    </citation>
    <scope>NUCLEOTIDE SEQUENCE [LARGE SCALE GENOMIC DNA]</scope>
    <source>
        <strain evidence="2">KCTC 23707</strain>
    </source>
</reference>